<dbReference type="OrthoDB" id="9892059at2"/>
<reference evidence="1 2" key="1">
    <citation type="submission" date="2019-01" db="EMBL/GenBank/DDBJ databases">
        <authorList>
            <person name="Deng T."/>
        </authorList>
    </citation>
    <scope>NUCLEOTIDE SEQUENCE [LARGE SCALE GENOMIC DNA]</scope>
    <source>
        <strain evidence="1 2">F8825</strain>
    </source>
</reference>
<gene>
    <name evidence="1" type="ORF">EUU22_13850</name>
</gene>
<evidence type="ECO:0000313" key="2">
    <source>
        <dbReference type="Proteomes" id="UP000291088"/>
    </source>
</evidence>
<organism evidence="1 2">
    <name type="scientific">Ciceribacter ferrooxidans</name>
    <dbReference type="NCBI Taxonomy" id="2509717"/>
    <lineage>
        <taxon>Bacteria</taxon>
        <taxon>Pseudomonadati</taxon>
        <taxon>Pseudomonadota</taxon>
        <taxon>Alphaproteobacteria</taxon>
        <taxon>Hyphomicrobiales</taxon>
        <taxon>Rhizobiaceae</taxon>
        <taxon>Ciceribacter</taxon>
    </lineage>
</organism>
<protein>
    <submittedName>
        <fullName evidence="1">Uncharacterized protein</fullName>
    </submittedName>
</protein>
<evidence type="ECO:0000313" key="1">
    <source>
        <dbReference type="EMBL" id="RYC12137.1"/>
    </source>
</evidence>
<dbReference type="Proteomes" id="UP000291088">
    <property type="component" value="Unassembled WGS sequence"/>
</dbReference>
<proteinExistence type="predicted"/>
<dbReference type="EMBL" id="SDVB01000238">
    <property type="protein sequence ID" value="RYC12137.1"/>
    <property type="molecule type" value="Genomic_DNA"/>
</dbReference>
<keyword evidence="2" id="KW-1185">Reference proteome</keyword>
<name>A0A4V1RQA1_9HYPH</name>
<sequence length="74" mass="8192">MRVEYEPSGLSAVQNLGLDAIAFANAVQAWVNVNKENINPQGGNAQIPYLGHNYTVTYTVNNDMTVFFIVNVQF</sequence>
<comment type="caution">
    <text evidence="1">The sequence shown here is derived from an EMBL/GenBank/DDBJ whole genome shotgun (WGS) entry which is preliminary data.</text>
</comment>
<dbReference type="AlphaFoldDB" id="A0A4V1RQA1"/>
<accession>A0A4V1RQA1</accession>
<dbReference type="RefSeq" id="WP_129332564.1">
    <property type="nucleotide sequence ID" value="NZ_SDVB01000238.1"/>
</dbReference>